<proteinExistence type="predicted"/>
<keyword evidence="1" id="KW-0732">Signal</keyword>
<dbReference type="NCBIfam" id="TIGR04183">
    <property type="entry name" value="Por_Secre_tail"/>
    <property type="match status" value="1"/>
</dbReference>
<dbReference type="InterPro" id="IPR026444">
    <property type="entry name" value="Secre_tail"/>
</dbReference>
<reference evidence="4 5" key="1">
    <citation type="submission" date="2017-09" db="EMBL/GenBank/DDBJ databases">
        <title>Whole genomes of Flavobacteriaceae.</title>
        <authorList>
            <person name="Stine C."/>
            <person name="Li C."/>
            <person name="Tadesse D."/>
        </authorList>
    </citation>
    <scope>NUCLEOTIDE SEQUENCE [LARGE SCALE GENOMIC DNA]</scope>
    <source>
        <strain evidence="4 5">ATCC 35036</strain>
    </source>
</reference>
<organism evidence="4 5">
    <name type="scientific">Flavobacterium branchiophilum</name>
    <dbReference type="NCBI Taxonomy" id="55197"/>
    <lineage>
        <taxon>Bacteria</taxon>
        <taxon>Pseudomonadati</taxon>
        <taxon>Bacteroidota</taxon>
        <taxon>Flavobacteriia</taxon>
        <taxon>Flavobacteriales</taxon>
        <taxon>Flavobacteriaceae</taxon>
        <taxon>Flavobacterium</taxon>
    </lineage>
</organism>
<dbReference type="EMBL" id="PCMW01000082">
    <property type="protein sequence ID" value="PDS22630.1"/>
    <property type="molecule type" value="Genomic_DNA"/>
</dbReference>
<feature type="domain" description="Secretion system C-terminal sorting" evidence="3">
    <location>
        <begin position="402"/>
        <end position="476"/>
    </location>
</feature>
<dbReference type="InterPro" id="IPR025924">
    <property type="entry name" value="YHYH_dom"/>
</dbReference>
<evidence type="ECO:0008006" key="6">
    <source>
        <dbReference type="Google" id="ProtNLM"/>
    </source>
</evidence>
<feature type="domain" description="YHYH" evidence="2">
    <location>
        <begin position="127"/>
        <end position="352"/>
    </location>
</feature>
<accession>A0A2H3KVD2</accession>
<sequence length="478" mass="51914">MKSPLTKSLLQTNTNENKAIPYNLLKTNKYLYMKSKLILLLFIATIDAFAQTNPAITSWLQNTNNTKGRYYLTGNSTPINTTIDANVQQVQYSTNYVYVTATGVPAFVTGPFATGPVSTALNNNYVIKLPLNPTVATTNTLVGMGAVAAFINGTVAYTAGDGGSYNNQNQWHSNAVYFENIGFDCAHGHPGPMTSDYHHHQNPSAFNIETVPTSSICNVYLADGLYVPNASTHGPLIGFAADGYPIYGAYGYTNPLDATSPIKRITPSYQLRNITSRTTLPNGTAAVGPTLTEMVQIMGPGAPQIQAVLGAYLEDFEYVAGLGDLDESNGRFCKTPEYPNGIYCYFATIDANNKPVYPYLLGKYYHGTVQASTHATISEPVTTYTAPLSIANNNLEQIGLSLFPNPSNDIAVIQTYAPTVSDLKIEMFDVNGKLILKDTLKQGSTMCYLNLETVYSGLYFVKISDNKNSITKKVVVSH</sequence>
<evidence type="ECO:0000259" key="2">
    <source>
        <dbReference type="Pfam" id="PF14240"/>
    </source>
</evidence>
<evidence type="ECO:0000256" key="1">
    <source>
        <dbReference type="ARBA" id="ARBA00022729"/>
    </source>
</evidence>
<evidence type="ECO:0000313" key="5">
    <source>
        <dbReference type="Proteomes" id="UP000220828"/>
    </source>
</evidence>
<evidence type="ECO:0000313" key="4">
    <source>
        <dbReference type="EMBL" id="PDS22630.1"/>
    </source>
</evidence>
<gene>
    <name evidence="4" type="ORF">B0A77_12855</name>
</gene>
<name>A0A2H3KVD2_9FLAO</name>
<dbReference type="OrthoDB" id="665834at2"/>
<evidence type="ECO:0000259" key="3">
    <source>
        <dbReference type="Pfam" id="PF18962"/>
    </source>
</evidence>
<protein>
    <recommendedName>
        <fullName evidence="6">Secreted protein (Por secretion system target)</fullName>
    </recommendedName>
</protein>
<comment type="caution">
    <text evidence="4">The sequence shown here is derived from an EMBL/GenBank/DDBJ whole genome shotgun (WGS) entry which is preliminary data.</text>
</comment>
<dbReference type="AlphaFoldDB" id="A0A2H3KVD2"/>
<dbReference type="Pfam" id="PF18962">
    <property type="entry name" value="Por_Secre_tail"/>
    <property type="match status" value="1"/>
</dbReference>
<dbReference type="Proteomes" id="UP000220828">
    <property type="component" value="Unassembled WGS sequence"/>
</dbReference>
<dbReference type="Pfam" id="PF14240">
    <property type="entry name" value="YHYH"/>
    <property type="match status" value="1"/>
</dbReference>